<organism evidence="2">
    <name type="scientific">uncultured Gemmatimonadota bacterium</name>
    <dbReference type="NCBI Taxonomy" id="203437"/>
    <lineage>
        <taxon>Bacteria</taxon>
        <taxon>Pseudomonadati</taxon>
        <taxon>Gemmatimonadota</taxon>
        <taxon>environmental samples</taxon>
    </lineage>
</organism>
<feature type="transmembrane region" description="Helical" evidence="1">
    <location>
        <begin position="50"/>
        <end position="72"/>
    </location>
</feature>
<feature type="transmembrane region" description="Helical" evidence="1">
    <location>
        <begin position="7"/>
        <end position="30"/>
    </location>
</feature>
<evidence type="ECO:0008006" key="3">
    <source>
        <dbReference type="Google" id="ProtNLM"/>
    </source>
</evidence>
<feature type="transmembrane region" description="Helical" evidence="1">
    <location>
        <begin position="260"/>
        <end position="281"/>
    </location>
</feature>
<protein>
    <recommendedName>
        <fullName evidence="3">HTTM domain-containing protein</fullName>
    </recommendedName>
</protein>
<feature type="transmembrane region" description="Helical" evidence="1">
    <location>
        <begin position="114"/>
        <end position="143"/>
    </location>
</feature>
<sequence length="511" mass="57846">MTMGRESLLWNTLIVLLAGVGMLALLRAWAPSRIGRWVPPATAEALGATRFWVAAILLAGVCWEDLASSAYLPREMLSRDVQWIAKLLLRAPIGFDQFLVNPDALRGLHIATGVLLACAALGAFTRWTIPAAVLCYLLMGSILRSYDHLFHQGVVPLYALTLLAFAPCSDALSVDRWLRGRRGLPVAPSREPSLKYGLGRYLVWLAIALCYAMAGWSKLRNTGLLWWEPGQMKHLVYTMAAEPTHFNFQGWRLLADAPGWVWAFVGLISLAGEVLFVLVLVSRRARWIFPMVMMSMHLGILYMQNIFFPDLIAIQAVFYPWGALLEPLRRRWHARRARPAPLQPAAGSVLAGPEKKMALVAAAFTVLCFTNWAARTEKFPFTAWQMFSRRAKQGPVEHVRPMVVYADGTRERARFERWIWAVTDARFRWLLTDWDDGPERVAVLRRFLDASAAVANASAPPGRRVAFFEIELRMWDYRRHPHGPEHAELVRVVRHPEQPRTFAPAARARPR</sequence>
<evidence type="ECO:0000256" key="1">
    <source>
        <dbReference type="SAM" id="Phobius"/>
    </source>
</evidence>
<gene>
    <name evidence="2" type="ORF">AVDCRST_MAG89-1780</name>
</gene>
<reference evidence="2" key="1">
    <citation type="submission" date="2020-02" db="EMBL/GenBank/DDBJ databases">
        <authorList>
            <person name="Meier V. D."/>
        </authorList>
    </citation>
    <scope>NUCLEOTIDE SEQUENCE</scope>
    <source>
        <strain evidence="2">AVDCRST_MAG89</strain>
    </source>
</reference>
<keyword evidence="1" id="KW-0812">Transmembrane</keyword>
<keyword evidence="1" id="KW-1133">Transmembrane helix</keyword>
<proteinExistence type="predicted"/>
<keyword evidence="1" id="KW-0472">Membrane</keyword>
<accession>A0A6J4L4P6</accession>
<feature type="transmembrane region" description="Helical" evidence="1">
    <location>
        <begin position="155"/>
        <end position="178"/>
    </location>
</feature>
<feature type="transmembrane region" description="Helical" evidence="1">
    <location>
        <begin position="198"/>
        <end position="217"/>
    </location>
</feature>
<evidence type="ECO:0000313" key="2">
    <source>
        <dbReference type="EMBL" id="CAA9323844.1"/>
    </source>
</evidence>
<feature type="transmembrane region" description="Helical" evidence="1">
    <location>
        <begin position="302"/>
        <end position="322"/>
    </location>
</feature>
<name>A0A6J4L4P6_9BACT</name>
<dbReference type="EMBL" id="CADCTV010000381">
    <property type="protein sequence ID" value="CAA9323844.1"/>
    <property type="molecule type" value="Genomic_DNA"/>
</dbReference>
<dbReference type="AlphaFoldDB" id="A0A6J4L4P6"/>